<evidence type="ECO:0000256" key="1">
    <source>
        <dbReference type="SAM" id="MobiDB-lite"/>
    </source>
</evidence>
<gene>
    <name evidence="2" type="ORF">EZS28_003296</name>
</gene>
<evidence type="ECO:0000313" key="2">
    <source>
        <dbReference type="EMBL" id="KAA6401178.1"/>
    </source>
</evidence>
<dbReference type="Proteomes" id="UP000324800">
    <property type="component" value="Unassembled WGS sequence"/>
</dbReference>
<dbReference type="AlphaFoldDB" id="A0A5J4X1J5"/>
<sequence length="398" mass="46615">MEEEIQPNSASSVASTLGYRSRTKPRKQGTDYYEYKGLIQPYETYSKQITQRIEDFDKLKENDDYKKYSALAKENRNKVLQQSRQQAYAPLMDLIGKNKDIQFKKVWSNPLSFQEWRKHKKDTDKIKYTEWKGLEEDINGDNYPEFVIRDHRGFIQSADGLRVTAPIKRQRVTKYFTENPTKADREAKHYKAWKQEDNPATGYRHFIKNYLSPFLKERGYTIAQVYSVIGGRIWKGVIAPWLLQYYDKSYQAQSFVDGNATSLAIYKKLSKAIKQAYDQYFINGHTEQRDNQMEKLIQVGYAAFWNVQLGDIPTTVDDNGDKIFVVPSAATIRAVRDKRDAKRNEELERYNKAMLKIRARRAPTFAEGKTLKNARLLPYTFNNDLNDYVIEDEDAEVE</sequence>
<comment type="caution">
    <text evidence="2">The sequence shown here is derived from an EMBL/GenBank/DDBJ whole genome shotgun (WGS) entry which is preliminary data.</text>
</comment>
<reference evidence="2 3" key="1">
    <citation type="submission" date="2019-03" db="EMBL/GenBank/DDBJ databases">
        <title>Single cell metagenomics reveals metabolic interactions within the superorganism composed of flagellate Streblomastix strix and complex community of Bacteroidetes bacteria on its surface.</title>
        <authorList>
            <person name="Treitli S.C."/>
            <person name="Kolisko M."/>
            <person name="Husnik F."/>
            <person name="Keeling P."/>
            <person name="Hampl V."/>
        </authorList>
    </citation>
    <scope>NUCLEOTIDE SEQUENCE [LARGE SCALE GENOMIC DNA]</scope>
    <source>
        <strain evidence="2">ST1C</strain>
    </source>
</reference>
<accession>A0A5J4X1J5</accession>
<proteinExistence type="predicted"/>
<name>A0A5J4X1J5_9EUKA</name>
<dbReference type="EMBL" id="SNRW01000431">
    <property type="protein sequence ID" value="KAA6401178.1"/>
    <property type="molecule type" value="Genomic_DNA"/>
</dbReference>
<protein>
    <submittedName>
        <fullName evidence="2">Uncharacterized protein</fullName>
    </submittedName>
</protein>
<evidence type="ECO:0000313" key="3">
    <source>
        <dbReference type="Proteomes" id="UP000324800"/>
    </source>
</evidence>
<feature type="region of interest" description="Disordered" evidence="1">
    <location>
        <begin position="1"/>
        <end position="27"/>
    </location>
</feature>
<organism evidence="2 3">
    <name type="scientific">Streblomastix strix</name>
    <dbReference type="NCBI Taxonomy" id="222440"/>
    <lineage>
        <taxon>Eukaryota</taxon>
        <taxon>Metamonada</taxon>
        <taxon>Preaxostyla</taxon>
        <taxon>Oxymonadida</taxon>
        <taxon>Streblomastigidae</taxon>
        <taxon>Streblomastix</taxon>
    </lineage>
</organism>
<feature type="compositionally biased region" description="Polar residues" evidence="1">
    <location>
        <begin position="1"/>
        <end position="15"/>
    </location>
</feature>